<evidence type="ECO:0000256" key="1">
    <source>
        <dbReference type="ARBA" id="ARBA00022723"/>
    </source>
</evidence>
<organism evidence="3 4">
    <name type="scientific">Catenisphaera adipataccumulans</name>
    <dbReference type="NCBI Taxonomy" id="700500"/>
    <lineage>
        <taxon>Bacteria</taxon>
        <taxon>Bacillati</taxon>
        <taxon>Bacillota</taxon>
        <taxon>Erysipelotrichia</taxon>
        <taxon>Erysipelotrichales</taxon>
        <taxon>Erysipelotrichaceae</taxon>
        <taxon>Catenisphaera</taxon>
    </lineage>
</organism>
<dbReference type="Proteomes" id="UP000539953">
    <property type="component" value="Unassembled WGS sequence"/>
</dbReference>
<dbReference type="SUPFAM" id="SSF51366">
    <property type="entry name" value="Ribulose-phoshate binding barrel"/>
    <property type="match status" value="1"/>
</dbReference>
<proteinExistence type="predicted"/>
<gene>
    <name evidence="3" type="ORF">HNQ47_000797</name>
</gene>
<dbReference type="AlphaFoldDB" id="A0A7W8CYI6"/>
<evidence type="ECO:0000313" key="4">
    <source>
        <dbReference type="Proteomes" id="UP000539953"/>
    </source>
</evidence>
<dbReference type="RefSeq" id="WP_183327711.1">
    <property type="nucleotide sequence ID" value="NZ_JACHHK010000002.1"/>
</dbReference>
<accession>A0A7W8CYI6</accession>
<dbReference type="GO" id="GO:0005975">
    <property type="term" value="P:carbohydrate metabolic process"/>
    <property type="evidence" value="ECO:0007669"/>
    <property type="project" value="InterPro"/>
</dbReference>
<evidence type="ECO:0000313" key="3">
    <source>
        <dbReference type="EMBL" id="MBB5182778.1"/>
    </source>
</evidence>
<sequence>MIQIHASLSCMDLLHVEQQMHALNTCGITGYHYDVVDGQFNCCLDFGDLMYEVFRKETTLPIDVHLACISPQPYINAFRRIGADRFILHYESDIDLDETISALKQQGVHVLLGFRCDTPVPDDFLHYAAQTEGILKLTVQPGFSGQSFQPPVLDHIREMRRQLNEAGLSIPIEADGNIHDGTIGECVKAGADVFTCGSSGLFKSADLAGNVAALQKAAERI</sequence>
<dbReference type="InterPro" id="IPR013785">
    <property type="entry name" value="Aldolase_TIM"/>
</dbReference>
<reference evidence="3 4" key="1">
    <citation type="submission" date="2020-08" db="EMBL/GenBank/DDBJ databases">
        <title>Genomic Encyclopedia of Type Strains, Phase IV (KMG-IV): sequencing the most valuable type-strain genomes for metagenomic binning, comparative biology and taxonomic classification.</title>
        <authorList>
            <person name="Goeker M."/>
        </authorList>
    </citation>
    <scope>NUCLEOTIDE SEQUENCE [LARGE SCALE GENOMIC DNA]</scope>
    <source>
        <strain evidence="3 4">DSM 25799</strain>
    </source>
</reference>
<protein>
    <submittedName>
        <fullName evidence="3">Ribulose-phosphate 3-epimerase</fullName>
        <ecNumber evidence="3">5.1.3.1</ecNumber>
    </submittedName>
</protein>
<keyword evidence="4" id="KW-1185">Reference proteome</keyword>
<dbReference type="PANTHER" id="PTHR11749">
    <property type="entry name" value="RIBULOSE-5-PHOSPHATE-3-EPIMERASE"/>
    <property type="match status" value="1"/>
</dbReference>
<dbReference type="GO" id="GO:0004750">
    <property type="term" value="F:D-ribulose-phosphate 3-epimerase activity"/>
    <property type="evidence" value="ECO:0007669"/>
    <property type="project" value="UniProtKB-EC"/>
</dbReference>
<evidence type="ECO:0000256" key="2">
    <source>
        <dbReference type="ARBA" id="ARBA00023235"/>
    </source>
</evidence>
<name>A0A7W8CYI6_9FIRM</name>
<dbReference type="InterPro" id="IPR011060">
    <property type="entry name" value="RibuloseP-bd_barrel"/>
</dbReference>
<dbReference type="CDD" id="cd00429">
    <property type="entry name" value="RPE"/>
    <property type="match status" value="1"/>
</dbReference>
<dbReference type="InterPro" id="IPR000056">
    <property type="entry name" value="Ribul_P_3_epim-like"/>
</dbReference>
<dbReference type="Gene3D" id="3.20.20.70">
    <property type="entry name" value="Aldolase class I"/>
    <property type="match status" value="1"/>
</dbReference>
<comment type="caution">
    <text evidence="3">The sequence shown here is derived from an EMBL/GenBank/DDBJ whole genome shotgun (WGS) entry which is preliminary data.</text>
</comment>
<dbReference type="Pfam" id="PF00834">
    <property type="entry name" value="Ribul_P_3_epim"/>
    <property type="match status" value="1"/>
</dbReference>
<dbReference type="EMBL" id="JACHHK010000002">
    <property type="protein sequence ID" value="MBB5182778.1"/>
    <property type="molecule type" value="Genomic_DNA"/>
</dbReference>
<dbReference type="EC" id="5.1.3.1" evidence="3"/>
<keyword evidence="1" id="KW-0479">Metal-binding</keyword>
<keyword evidence="2 3" id="KW-0413">Isomerase</keyword>
<dbReference type="GO" id="GO:0046872">
    <property type="term" value="F:metal ion binding"/>
    <property type="evidence" value="ECO:0007669"/>
    <property type="project" value="UniProtKB-KW"/>
</dbReference>